<reference evidence="4" key="1">
    <citation type="submission" date="2020-05" db="EMBL/GenBank/DDBJ databases">
        <authorList>
            <person name="Chiriac C."/>
            <person name="Salcher M."/>
            <person name="Ghai R."/>
            <person name="Kavagutti S V."/>
        </authorList>
    </citation>
    <scope>NUCLEOTIDE SEQUENCE</scope>
</reference>
<dbReference type="Pfam" id="PF13304">
    <property type="entry name" value="AAA_21"/>
    <property type="match status" value="1"/>
</dbReference>
<dbReference type="Pfam" id="PF12476">
    <property type="entry name" value="DUF3696"/>
    <property type="match status" value="1"/>
</dbReference>
<evidence type="ECO:0000259" key="2">
    <source>
        <dbReference type="Pfam" id="PF13175"/>
    </source>
</evidence>
<organism evidence="4">
    <name type="scientific">freshwater metagenome</name>
    <dbReference type="NCBI Taxonomy" id="449393"/>
    <lineage>
        <taxon>unclassified sequences</taxon>
        <taxon>metagenomes</taxon>
        <taxon>ecological metagenomes</taxon>
    </lineage>
</organism>
<dbReference type="PANTHER" id="PTHR43581:SF2">
    <property type="entry name" value="EXCINUCLEASE ATPASE SUBUNIT"/>
    <property type="match status" value="1"/>
</dbReference>
<name>A0A6J7KKQ2_9ZZZZ</name>
<dbReference type="GO" id="GO:0005524">
    <property type="term" value="F:ATP binding"/>
    <property type="evidence" value="ECO:0007669"/>
    <property type="project" value="InterPro"/>
</dbReference>
<feature type="domain" description="ATPase AAA-type core" evidence="3">
    <location>
        <begin position="451"/>
        <end position="520"/>
    </location>
</feature>
<dbReference type="InterPro" id="IPR022532">
    <property type="entry name" value="DUF3696"/>
</dbReference>
<feature type="domain" description="DUF3696" evidence="1">
    <location>
        <begin position="536"/>
        <end position="581"/>
    </location>
</feature>
<evidence type="ECO:0000259" key="1">
    <source>
        <dbReference type="Pfam" id="PF12476"/>
    </source>
</evidence>
<dbReference type="InterPro" id="IPR041685">
    <property type="entry name" value="AAA_GajA/Old/RecF-like"/>
</dbReference>
<dbReference type="AlphaFoldDB" id="A0A6J7KKQ2"/>
<gene>
    <name evidence="4" type="ORF">UFOPK3662_02922</name>
</gene>
<dbReference type="EMBL" id="CAFBMW010000029">
    <property type="protein sequence ID" value="CAB4956610.1"/>
    <property type="molecule type" value="Genomic_DNA"/>
</dbReference>
<dbReference type="InterPro" id="IPR051396">
    <property type="entry name" value="Bact_Antivir_Def_Nuclease"/>
</dbReference>
<dbReference type="Gene3D" id="3.40.50.300">
    <property type="entry name" value="P-loop containing nucleotide triphosphate hydrolases"/>
    <property type="match status" value="1"/>
</dbReference>
<dbReference type="SUPFAM" id="SSF52540">
    <property type="entry name" value="P-loop containing nucleoside triphosphate hydrolases"/>
    <property type="match status" value="1"/>
</dbReference>
<evidence type="ECO:0000313" key="4">
    <source>
        <dbReference type="EMBL" id="CAB4956610.1"/>
    </source>
</evidence>
<dbReference type="InterPro" id="IPR027417">
    <property type="entry name" value="P-loop_NTPase"/>
</dbReference>
<sequence>MLRNLVVENFKSIGAKVEVDLAPLTIVTGSNSSGKSTLLQCMLVLLQTLRHSSPERQLVLNGPLTQLGDFDDILHVGSKNRLVSIGLNVAPPAPDDDTPQALMRKARVPVFVECQWSFTDRPLRSDASATESKTFPSVHSLAIDGYFESGETYDPTRLRIDRHSWTAERRRAKEGYPDNLPQRSLQSLSWSVKTDPKLSADVRGVAFDHCLPAELTGKFDIQQEMARHLLETVTIARTSDIASPTDWQFFEELWKIVVDRVLSPLKVDSSGLESEPTIAQVRKMIQDQPVAPRKRLTATIRAETETILRQFRAASEPAPWLFVVPLAEKYDRSISAVSDAILNLRYLGPLRVQPAPIYPVATTLGTEDVGPSGEWTASVLDTYKNKPVTFIPPNEIPFSSLAVPQVTLPLTEAVQLWMSYLKVADEVATKDRGSLGHELTVRNSPSLPHLALTHVGVGVSQCLPVVVSLLLAPSHSMTLLEQPELHLHPAVQSRLGDFLLAMTASGRQCFVETHSEYLINRLRRRIAESEGNDVRDQVSLLFAENPDGQSTFRTVEVNEYGAILNWPEGFFDDTQDDIERLLSASHRKRSVNARRN</sequence>
<dbReference type="Pfam" id="PF13175">
    <property type="entry name" value="AAA_15"/>
    <property type="match status" value="1"/>
</dbReference>
<dbReference type="GO" id="GO:0016887">
    <property type="term" value="F:ATP hydrolysis activity"/>
    <property type="evidence" value="ECO:0007669"/>
    <property type="project" value="InterPro"/>
</dbReference>
<proteinExistence type="predicted"/>
<dbReference type="PANTHER" id="PTHR43581">
    <property type="entry name" value="ATP/GTP PHOSPHATASE"/>
    <property type="match status" value="1"/>
</dbReference>
<dbReference type="InterPro" id="IPR003959">
    <property type="entry name" value="ATPase_AAA_core"/>
</dbReference>
<feature type="domain" description="Endonuclease GajA/Old nuclease/RecF-like AAA" evidence="2">
    <location>
        <begin position="1"/>
        <end position="61"/>
    </location>
</feature>
<protein>
    <submittedName>
        <fullName evidence="4">Unannotated protein</fullName>
    </submittedName>
</protein>
<accession>A0A6J7KKQ2</accession>
<evidence type="ECO:0000259" key="3">
    <source>
        <dbReference type="Pfam" id="PF13304"/>
    </source>
</evidence>